<keyword evidence="1" id="KW-0812">Transmembrane</keyword>
<accession>A0A7C3KBH0</accession>
<keyword evidence="2" id="KW-0645">Protease</keyword>
<evidence type="ECO:0000256" key="1">
    <source>
        <dbReference type="SAM" id="Phobius"/>
    </source>
</evidence>
<dbReference type="AlphaFoldDB" id="A0A7C3KBH0"/>
<protein>
    <submittedName>
        <fullName evidence="2">CAAX protease</fullName>
    </submittedName>
</protein>
<sequence>MGATLDSFWELIGKVFTLAPIAFRWARMQPLGEPAVLAIVLGAGLSEAIAQSIVLFVNRVRPARFILTLLIGAVLFVAGYFFLVLSTWLVSQTPFAKPLTLPEVANILGISYAPMLFTFLGAMPYLGVPIWWVLSFWHLLAMVIGFAEVTELTRWQASTYVLLGWIVLQVLERTIGQPLANFGSWLTNFVAGVELATRGRDLRELLRLDWKLQAFPSVPTKIDEPLAEAYGTQAPLLPRLAQRLLIFLAVGLLGALVIFLLSPLREWLLSWYSNLLFYERLAVDLLWIGIVTLVVAAIIAPLEALGWWAGWYGDRLDATTIHPGILTTPVVDGQAASRYVVYLDGIGQSNREHLPTVERFLDELEVILPDDIRVIKGIMPYSVMNNPLTGERPLAALWRLTERLRLQNRAFLLSVLVNLRNILVVAVSADQRYGPIYNRGVAQVIYNGLIYHGYDLNHPLPLTLIGYSGGGQISAAVAPFLRDALNAPIDIISLGGVISGSVNLLSVEHLYHLVGNKDSIERSGAVMFPQRWRIFPLSYWNRAKRRGKVSFISLGSVGHNVPGGLFDPDRTLDNGQTYLQQTLDWVARIIQGFWLPDSLGDRQLPSNYDLFRQADFVAPTAYPLDQVVDSTLYRPIAAWMGRLILPHLEERFQGVWFEVHHADVAYAHLVGKTVRLCWSDDLTVQMRVRATTQDLHFSEEAEYTQDQGLTHPTRINHWRQVNPLESLAGSHPTDDVVVMLPKSLEVREPEDGMTTLCIAQEPIQITGRFYALVQFVEPIPAKECFRVTHFNPQTREFDGASEVVRLPNVVPNQEGICFATSHEIERSPLNQTGWYIYGAKDATGMFVVQAIAPRALLSLNPNRVIRGSRSAYRYIKREAWASLVTQKGTIDSVLIASQRQRQRKNSEQKNVTQKALQQWKLGDRALLVHVYGGIGGNRAESAAKSPVYFGHFAYGIAEVVQDPLAHELRFEIVYHQVYTHNSDGIIAGSLHWTRYMGDRQFGWLGTRPVSDILIKLDAFTESFENDPQARSPLDLMQHQLEVMTARYRIGDGTGATYVGPANNCAQDSNQALYASLRGIENLISANQAPGKTEVAIDAQRFEHYHQLERLKRSLKQKLMPLGGQRTDWEKSALTLGNTLADAPMRNLIRGLGSWRTMLPRLASDTIVTLFYQQGATLWVLRTNQVGGWDPEIEPIAPITF</sequence>
<keyword evidence="2" id="KW-0378">Hydrolase</keyword>
<feature type="transmembrane region" description="Helical" evidence="1">
    <location>
        <begin position="130"/>
        <end position="147"/>
    </location>
</feature>
<proteinExistence type="predicted"/>
<keyword evidence="1" id="KW-0472">Membrane</keyword>
<feature type="transmembrane region" description="Helical" evidence="1">
    <location>
        <begin position="285"/>
        <end position="308"/>
    </location>
</feature>
<feature type="transmembrane region" description="Helical" evidence="1">
    <location>
        <begin position="65"/>
        <end position="84"/>
    </location>
</feature>
<comment type="caution">
    <text evidence="2">The sequence shown here is derived from an EMBL/GenBank/DDBJ whole genome shotgun (WGS) entry which is preliminary data.</text>
</comment>
<name>A0A7C3KBH0_9CYAN</name>
<feature type="transmembrane region" description="Helical" evidence="1">
    <location>
        <begin position="104"/>
        <end position="123"/>
    </location>
</feature>
<reference evidence="2" key="1">
    <citation type="journal article" date="2020" name="mSystems">
        <title>Genome- and Community-Level Interaction Insights into Carbon Utilization and Element Cycling Functions of Hydrothermarchaeota in Hydrothermal Sediment.</title>
        <authorList>
            <person name="Zhou Z."/>
            <person name="Liu Y."/>
            <person name="Xu W."/>
            <person name="Pan J."/>
            <person name="Luo Z.H."/>
            <person name="Li M."/>
        </authorList>
    </citation>
    <scope>NUCLEOTIDE SEQUENCE [LARGE SCALE GENOMIC DNA]</scope>
    <source>
        <strain evidence="2">SpSt-418</strain>
    </source>
</reference>
<dbReference type="GO" id="GO:0006508">
    <property type="term" value="P:proteolysis"/>
    <property type="evidence" value="ECO:0007669"/>
    <property type="project" value="UniProtKB-KW"/>
</dbReference>
<dbReference type="GO" id="GO:0008233">
    <property type="term" value="F:peptidase activity"/>
    <property type="evidence" value="ECO:0007669"/>
    <property type="project" value="UniProtKB-KW"/>
</dbReference>
<dbReference type="EMBL" id="DSRU01000021">
    <property type="protein sequence ID" value="HFM96390.1"/>
    <property type="molecule type" value="Genomic_DNA"/>
</dbReference>
<feature type="transmembrane region" description="Helical" evidence="1">
    <location>
        <begin position="244"/>
        <end position="265"/>
    </location>
</feature>
<gene>
    <name evidence="2" type="ORF">ENR64_01240</name>
</gene>
<feature type="transmembrane region" description="Helical" evidence="1">
    <location>
        <begin position="35"/>
        <end position="58"/>
    </location>
</feature>
<evidence type="ECO:0000313" key="2">
    <source>
        <dbReference type="EMBL" id="HFM96390.1"/>
    </source>
</evidence>
<organism evidence="2">
    <name type="scientific">Oscillatoriales cyanobacterium SpSt-418</name>
    <dbReference type="NCBI Taxonomy" id="2282169"/>
    <lineage>
        <taxon>Bacteria</taxon>
        <taxon>Bacillati</taxon>
        <taxon>Cyanobacteriota</taxon>
        <taxon>Cyanophyceae</taxon>
        <taxon>Oscillatoriophycideae</taxon>
        <taxon>Oscillatoriales</taxon>
    </lineage>
</organism>
<keyword evidence="1" id="KW-1133">Transmembrane helix</keyword>